<dbReference type="InterPro" id="IPR000620">
    <property type="entry name" value="EamA_dom"/>
</dbReference>
<comment type="caution">
    <text evidence="8">The sequence shown here is derived from an EMBL/GenBank/DDBJ whole genome shotgun (WGS) entry which is preliminary data.</text>
</comment>
<evidence type="ECO:0000256" key="6">
    <source>
        <dbReference type="SAM" id="Phobius"/>
    </source>
</evidence>
<evidence type="ECO:0000256" key="1">
    <source>
        <dbReference type="ARBA" id="ARBA00004141"/>
    </source>
</evidence>
<dbReference type="PANTHER" id="PTHR32322:SF2">
    <property type="entry name" value="EAMA DOMAIN-CONTAINING PROTEIN"/>
    <property type="match status" value="1"/>
</dbReference>
<gene>
    <name evidence="8" type="ORF">HKK74_15230</name>
</gene>
<sequence>MSSVAWAALIVVYIVWGSTYLGIGIVIETIPPLLGGAIRFIAAAVLLGIALMIRYGPGVLRVSPRRLGSAALVGLLLLTFGNGMVSIAEQHISTGMAALLVSSVPLWLVIFRAGSGDRPPVKTVAGVVIGFTGVALLSLLREGGSGSVVGVVIILVAALSWSIGSFLSSRLPMPGNTFVASVYEMAAGGLALTVLSATRGESFDLGQVSTRSWVALAYLITFGSLLAFTSYVWLLDNAPISLVGTYAYVNPAVAVLLGAIVLSEQVTWPILAGGAVIIAGVGMVVSTERRAKRPAPVAAPEPEPATK</sequence>
<evidence type="ECO:0000256" key="5">
    <source>
        <dbReference type="ARBA" id="ARBA00023136"/>
    </source>
</evidence>
<feature type="transmembrane region" description="Helical" evidence="6">
    <location>
        <begin position="215"/>
        <end position="235"/>
    </location>
</feature>
<keyword evidence="4 6" id="KW-1133">Transmembrane helix</keyword>
<dbReference type="Proteomes" id="UP000805614">
    <property type="component" value="Unassembled WGS sequence"/>
</dbReference>
<comment type="similarity">
    <text evidence="2">Belongs to the EamA transporter family.</text>
</comment>
<dbReference type="SUPFAM" id="SSF103481">
    <property type="entry name" value="Multidrug resistance efflux transporter EmrE"/>
    <property type="match status" value="2"/>
</dbReference>
<feature type="transmembrane region" description="Helical" evidence="6">
    <location>
        <begin position="178"/>
        <end position="195"/>
    </location>
</feature>
<keyword evidence="5 6" id="KW-0472">Membrane</keyword>
<feature type="domain" description="EamA" evidence="7">
    <location>
        <begin position="150"/>
        <end position="285"/>
    </location>
</feature>
<dbReference type="InterPro" id="IPR050638">
    <property type="entry name" value="AA-Vitamin_Transporters"/>
</dbReference>
<feature type="domain" description="EamA" evidence="7">
    <location>
        <begin position="8"/>
        <end position="138"/>
    </location>
</feature>
<evidence type="ECO:0000259" key="7">
    <source>
        <dbReference type="Pfam" id="PF00892"/>
    </source>
</evidence>
<proteinExistence type="inferred from homology"/>
<keyword evidence="9" id="KW-1185">Reference proteome</keyword>
<accession>A0ABR7LQI6</accession>
<name>A0ABR7LQI6_9ACTN</name>
<feature type="transmembrane region" description="Helical" evidence="6">
    <location>
        <begin position="91"/>
        <end position="111"/>
    </location>
</feature>
<dbReference type="EMBL" id="JABVEC010000010">
    <property type="protein sequence ID" value="MBC6466844.1"/>
    <property type="molecule type" value="Genomic_DNA"/>
</dbReference>
<reference evidence="8 9" key="1">
    <citation type="submission" date="2020-06" db="EMBL/GenBank/DDBJ databases">
        <title>Actinomadura xiongansis sp. nov., isolated from soil of Baiyangdian.</title>
        <authorList>
            <person name="Zhang X."/>
        </authorList>
    </citation>
    <scope>NUCLEOTIDE SEQUENCE [LARGE SCALE GENOMIC DNA]</scope>
    <source>
        <strain evidence="8 9">HBUM206468</strain>
    </source>
</reference>
<dbReference type="InterPro" id="IPR037185">
    <property type="entry name" value="EmrE-like"/>
</dbReference>
<feature type="transmembrane region" description="Helical" evidence="6">
    <location>
        <begin position="7"/>
        <end position="27"/>
    </location>
</feature>
<evidence type="ECO:0000256" key="4">
    <source>
        <dbReference type="ARBA" id="ARBA00022989"/>
    </source>
</evidence>
<evidence type="ECO:0000256" key="2">
    <source>
        <dbReference type="ARBA" id="ARBA00007362"/>
    </source>
</evidence>
<feature type="transmembrane region" description="Helical" evidence="6">
    <location>
        <begin position="146"/>
        <end position="166"/>
    </location>
</feature>
<comment type="subcellular location">
    <subcellularLocation>
        <location evidence="1">Membrane</location>
        <topology evidence="1">Multi-pass membrane protein</topology>
    </subcellularLocation>
</comment>
<feature type="transmembrane region" description="Helical" evidence="6">
    <location>
        <begin position="33"/>
        <end position="55"/>
    </location>
</feature>
<evidence type="ECO:0000256" key="3">
    <source>
        <dbReference type="ARBA" id="ARBA00022692"/>
    </source>
</evidence>
<organism evidence="8 9">
    <name type="scientific">Actinomadura alba</name>
    <dbReference type="NCBI Taxonomy" id="406431"/>
    <lineage>
        <taxon>Bacteria</taxon>
        <taxon>Bacillati</taxon>
        <taxon>Actinomycetota</taxon>
        <taxon>Actinomycetes</taxon>
        <taxon>Streptosporangiales</taxon>
        <taxon>Thermomonosporaceae</taxon>
        <taxon>Actinomadura</taxon>
    </lineage>
</organism>
<feature type="transmembrane region" description="Helical" evidence="6">
    <location>
        <begin position="268"/>
        <end position="285"/>
    </location>
</feature>
<dbReference type="RefSeq" id="WP_187243862.1">
    <property type="nucleotide sequence ID" value="NZ_BAAAOK010000027.1"/>
</dbReference>
<dbReference type="Gene3D" id="1.10.3730.20">
    <property type="match status" value="1"/>
</dbReference>
<evidence type="ECO:0000313" key="9">
    <source>
        <dbReference type="Proteomes" id="UP000805614"/>
    </source>
</evidence>
<feature type="transmembrane region" description="Helical" evidence="6">
    <location>
        <begin position="242"/>
        <end position="262"/>
    </location>
</feature>
<protein>
    <submittedName>
        <fullName evidence="8">EamA family transporter</fullName>
    </submittedName>
</protein>
<keyword evidence="3 6" id="KW-0812">Transmembrane</keyword>
<feature type="transmembrane region" description="Helical" evidence="6">
    <location>
        <begin position="67"/>
        <end position="85"/>
    </location>
</feature>
<evidence type="ECO:0000313" key="8">
    <source>
        <dbReference type="EMBL" id="MBC6466844.1"/>
    </source>
</evidence>
<dbReference type="PANTHER" id="PTHR32322">
    <property type="entry name" value="INNER MEMBRANE TRANSPORTER"/>
    <property type="match status" value="1"/>
</dbReference>
<feature type="transmembrane region" description="Helical" evidence="6">
    <location>
        <begin position="123"/>
        <end position="140"/>
    </location>
</feature>
<dbReference type="Pfam" id="PF00892">
    <property type="entry name" value="EamA"/>
    <property type="match status" value="2"/>
</dbReference>